<proteinExistence type="predicted"/>
<dbReference type="Proteomes" id="UP000195985">
    <property type="component" value="Unassembled WGS sequence"/>
</dbReference>
<reference evidence="2" key="1">
    <citation type="submission" date="2016-04" db="EMBL/GenBank/DDBJ databases">
        <authorList>
            <person name="Strepis N."/>
        </authorList>
    </citation>
    <scope>NUCLEOTIDE SEQUENCE [LARGE SCALE GENOMIC DNA]</scope>
</reference>
<evidence type="ECO:0000313" key="2">
    <source>
        <dbReference type="Proteomes" id="UP000195985"/>
    </source>
</evidence>
<evidence type="ECO:0000313" key="1">
    <source>
        <dbReference type="EMBL" id="SLM50525.1"/>
    </source>
</evidence>
<gene>
    <name evidence="1" type="ORF">TPAS_197</name>
</gene>
<dbReference type="AlphaFoldDB" id="A0A1W1IC08"/>
<organism evidence="1 2">
    <name type="scientific">Trichococcus pasteurii</name>
    <dbReference type="NCBI Taxonomy" id="43064"/>
    <lineage>
        <taxon>Bacteria</taxon>
        <taxon>Bacillati</taxon>
        <taxon>Bacillota</taxon>
        <taxon>Bacilli</taxon>
        <taxon>Lactobacillales</taxon>
        <taxon>Carnobacteriaceae</taxon>
        <taxon>Trichococcus</taxon>
    </lineage>
</organism>
<name>A0A1W1IC08_9LACT</name>
<dbReference type="EMBL" id="FWEY01000001">
    <property type="protein sequence ID" value="SLM50525.1"/>
    <property type="molecule type" value="Genomic_DNA"/>
</dbReference>
<accession>A0A1W1IC08</accession>
<protein>
    <submittedName>
        <fullName evidence="1">Uncharacterized protein</fullName>
    </submittedName>
</protein>
<sequence>MGACCSFITTNRKSSTCLHAVLQKKRLAISKLNPSRQLNLEVVAYKKISLLYVVKRGNLGGMEYVMDESIRLLGMVFCSFFHQLNQQTYTAIIQCISILYSAPFDYTYTQNR</sequence>
<keyword evidence="2" id="KW-1185">Reference proteome</keyword>